<keyword evidence="3" id="KW-1185">Reference proteome</keyword>
<dbReference type="InterPro" id="IPR013424">
    <property type="entry name" value="Ice-binding_C"/>
</dbReference>
<sequence>MALFFGVGTMLANCSSTPFNVNHQEHTIMLTMKQTLKAAVAAIGVAGAMSANAFVVGGIDFGSALNLSHLETATMAQTFINGNGQTAMSYGSVSTVNGSNSYCAGGGSCGLYYVASFGNSQNFTGGYVEFTTATISVFYTNTNVNLLTQNSVQNLATIQAMTPWLTLTGHNNLGGGAAPNAVLNGTGSFSGQVLNGFGGGLFDVSVAGPGVAAVAAAFNTNTVADAATGFADVQLTSSFSNFVLNANDEAAGLAAGCKTGTAAAGAWCYQGTTNLRGTLQPLPEPASLALVGLGLGVAGVLSRRRRTVSK</sequence>
<gene>
    <name evidence="2" type="ORF">J2X16_000500</name>
</gene>
<feature type="domain" description="Ice-binding protein C-terminal" evidence="1">
    <location>
        <begin position="283"/>
        <end position="306"/>
    </location>
</feature>
<reference evidence="2 3" key="1">
    <citation type="submission" date="2023-07" db="EMBL/GenBank/DDBJ databases">
        <title>Sorghum-associated microbial communities from plants grown in Nebraska, USA.</title>
        <authorList>
            <person name="Schachtman D."/>
        </authorList>
    </citation>
    <scope>NUCLEOTIDE SEQUENCE [LARGE SCALE GENOMIC DNA]</scope>
    <source>
        <strain evidence="2 3">BE310</strain>
    </source>
</reference>
<name>A0ABU1Z3I5_9BURK</name>
<dbReference type="NCBIfam" id="TIGR02595">
    <property type="entry name" value="PEP_CTERM"/>
    <property type="match status" value="1"/>
</dbReference>
<proteinExistence type="predicted"/>
<evidence type="ECO:0000313" key="2">
    <source>
        <dbReference type="EMBL" id="MDR7295179.1"/>
    </source>
</evidence>
<organism evidence="2 3">
    <name type="scientific">Pelomonas aquatica</name>
    <dbReference type="NCBI Taxonomy" id="431058"/>
    <lineage>
        <taxon>Bacteria</taxon>
        <taxon>Pseudomonadati</taxon>
        <taxon>Pseudomonadota</taxon>
        <taxon>Betaproteobacteria</taxon>
        <taxon>Burkholderiales</taxon>
        <taxon>Sphaerotilaceae</taxon>
        <taxon>Roseateles</taxon>
    </lineage>
</organism>
<evidence type="ECO:0000259" key="1">
    <source>
        <dbReference type="Pfam" id="PF07589"/>
    </source>
</evidence>
<protein>
    <recommendedName>
        <fullName evidence="1">Ice-binding protein C-terminal domain-containing protein</fullName>
    </recommendedName>
</protein>
<dbReference type="RefSeq" id="WP_056876899.1">
    <property type="nucleotide sequence ID" value="NZ_JAVDXQ010000001.1"/>
</dbReference>
<dbReference type="EMBL" id="JAVDXQ010000001">
    <property type="protein sequence ID" value="MDR7295179.1"/>
    <property type="molecule type" value="Genomic_DNA"/>
</dbReference>
<comment type="caution">
    <text evidence="2">The sequence shown here is derived from an EMBL/GenBank/DDBJ whole genome shotgun (WGS) entry which is preliminary data.</text>
</comment>
<dbReference type="Proteomes" id="UP001180536">
    <property type="component" value="Unassembled WGS sequence"/>
</dbReference>
<evidence type="ECO:0000313" key="3">
    <source>
        <dbReference type="Proteomes" id="UP001180536"/>
    </source>
</evidence>
<accession>A0ABU1Z3I5</accession>
<dbReference type="Pfam" id="PF07589">
    <property type="entry name" value="PEP-CTERM"/>
    <property type="match status" value="1"/>
</dbReference>